<dbReference type="SUPFAM" id="SSF47413">
    <property type="entry name" value="lambda repressor-like DNA-binding domains"/>
    <property type="match status" value="1"/>
</dbReference>
<dbReference type="Pfam" id="PF13377">
    <property type="entry name" value="Peripla_BP_3"/>
    <property type="match status" value="1"/>
</dbReference>
<dbReference type="PROSITE" id="PS00356">
    <property type="entry name" value="HTH_LACI_1"/>
    <property type="match status" value="1"/>
</dbReference>
<dbReference type="InterPro" id="IPR028082">
    <property type="entry name" value="Peripla_BP_I"/>
</dbReference>
<dbReference type="RefSeq" id="WP_042391028.1">
    <property type="nucleotide sequence ID" value="NZ_BBMZ01000009.1"/>
</dbReference>
<evidence type="ECO:0000259" key="5">
    <source>
        <dbReference type="PROSITE" id="PS50932"/>
    </source>
</evidence>
<dbReference type="OrthoDB" id="9798934at2"/>
<dbReference type="SUPFAM" id="SSF53822">
    <property type="entry name" value="Periplasmic binding protein-like I"/>
    <property type="match status" value="1"/>
</dbReference>
<accession>A0A090VSL5</accession>
<dbReference type="Gene3D" id="1.10.260.40">
    <property type="entry name" value="lambda repressor-like DNA-binding domains"/>
    <property type="match status" value="1"/>
</dbReference>
<evidence type="ECO:0000313" key="7">
    <source>
        <dbReference type="EMBL" id="GAL58132.1"/>
    </source>
</evidence>
<dbReference type="SMART" id="SM00354">
    <property type="entry name" value="HTH_LACI"/>
    <property type="match status" value="1"/>
</dbReference>
<dbReference type="InterPro" id="IPR001387">
    <property type="entry name" value="Cro/C1-type_HTH"/>
</dbReference>
<evidence type="ECO:0000256" key="4">
    <source>
        <dbReference type="SAM" id="MobiDB-lite"/>
    </source>
</evidence>
<dbReference type="Gene3D" id="3.40.50.2300">
    <property type="match status" value="2"/>
</dbReference>
<dbReference type="Proteomes" id="UP000029462">
    <property type="component" value="Unassembled WGS sequence"/>
</dbReference>
<dbReference type="GO" id="GO:0003700">
    <property type="term" value="F:DNA-binding transcription factor activity"/>
    <property type="evidence" value="ECO:0007669"/>
    <property type="project" value="TreeGrafter"/>
</dbReference>
<protein>
    <submittedName>
        <fullName evidence="7">Putative LacI family transcriptional regulator</fullName>
    </submittedName>
</protein>
<dbReference type="Pfam" id="PF00356">
    <property type="entry name" value="LacI"/>
    <property type="match status" value="1"/>
</dbReference>
<dbReference type="CDD" id="cd01392">
    <property type="entry name" value="HTH_LacI"/>
    <property type="match status" value="1"/>
</dbReference>
<dbReference type="CDD" id="cd06270">
    <property type="entry name" value="PBP1_GalS-like"/>
    <property type="match status" value="1"/>
</dbReference>
<comment type="caution">
    <text evidence="7">The sequence shown here is derived from an EMBL/GenBank/DDBJ whole genome shotgun (WGS) entry which is preliminary data.</text>
</comment>
<evidence type="ECO:0000256" key="1">
    <source>
        <dbReference type="ARBA" id="ARBA00023015"/>
    </source>
</evidence>
<name>A0A090VSL5_PSEVU</name>
<dbReference type="PROSITE" id="PS50943">
    <property type="entry name" value="HTH_CROC1"/>
    <property type="match status" value="1"/>
</dbReference>
<dbReference type="PANTHER" id="PTHR30146">
    <property type="entry name" value="LACI-RELATED TRANSCRIPTIONAL REPRESSOR"/>
    <property type="match status" value="1"/>
</dbReference>
<keyword evidence="8" id="KW-1185">Reference proteome</keyword>
<dbReference type="PROSITE" id="PS50932">
    <property type="entry name" value="HTH_LACI_2"/>
    <property type="match status" value="1"/>
</dbReference>
<evidence type="ECO:0000313" key="8">
    <source>
        <dbReference type="Proteomes" id="UP000029462"/>
    </source>
</evidence>
<feature type="domain" description="HTH cro/C1-type" evidence="6">
    <location>
        <begin position="3"/>
        <end position="46"/>
    </location>
</feature>
<dbReference type="InterPro" id="IPR000843">
    <property type="entry name" value="HTH_LacI"/>
</dbReference>
<sequence length="336" mass="36775">MVTILDVARRAGVSKATVSRALNGKVVVSEEVKARIFKAIEETGYRPNLLARTLATSRSNSVGLVITNGLYNGPFFSAMIYQAATCSEDLQRQLVLADGKHSREDERNAINFLLQLRCEAIMIYPKYLSVDELDDIIDESSVPIVVINRELKRNRSSSVFVDHYQGSMRMVEYLLDQGHRDIAFVAGGEGSPTGDSRLAGYLDAFNAAGLTPDESLIVRGSWSTESGYEAGCALLKKDRPMSCVLAANDDMAIGVTKAMIDHGLRVPDDISVAGFDDSIIGRYFTPTLTTVHIPMDEMIRDAVRILLSPDSGDDSAPQSLHEGSLIVRDSVAKRKR</sequence>
<evidence type="ECO:0000256" key="3">
    <source>
        <dbReference type="ARBA" id="ARBA00023163"/>
    </source>
</evidence>
<dbReference type="InterPro" id="IPR046335">
    <property type="entry name" value="LacI/GalR-like_sensor"/>
</dbReference>
<feature type="domain" description="HTH lacI-type" evidence="5">
    <location>
        <begin position="2"/>
        <end position="56"/>
    </location>
</feature>
<reference evidence="7 8" key="1">
    <citation type="submission" date="2014-09" db="EMBL/GenBank/DDBJ databases">
        <title>Whole genome shotgun sequence of Escherichia vulneris NBRC 102420.</title>
        <authorList>
            <person name="Yoshida Y."/>
            <person name="Hosoyama A."/>
            <person name="Tsuchikane K."/>
            <person name="Ohji S."/>
            <person name="Ichikawa N."/>
            <person name="Kimura A."/>
            <person name="Yamazoe A."/>
            <person name="Ezaki T."/>
            <person name="Fujita N."/>
        </authorList>
    </citation>
    <scope>NUCLEOTIDE SEQUENCE [LARGE SCALE GENOMIC DNA]</scope>
    <source>
        <strain evidence="7 8">NBRC 102420</strain>
    </source>
</reference>
<dbReference type="eggNOG" id="COG1609">
    <property type="taxonomic scope" value="Bacteria"/>
</dbReference>
<keyword evidence="1" id="KW-0805">Transcription regulation</keyword>
<keyword evidence="2" id="KW-0238">DNA-binding</keyword>
<proteinExistence type="predicted"/>
<dbReference type="GO" id="GO:0000976">
    <property type="term" value="F:transcription cis-regulatory region binding"/>
    <property type="evidence" value="ECO:0007669"/>
    <property type="project" value="TreeGrafter"/>
</dbReference>
<evidence type="ECO:0000259" key="6">
    <source>
        <dbReference type="PROSITE" id="PS50943"/>
    </source>
</evidence>
<dbReference type="InterPro" id="IPR010982">
    <property type="entry name" value="Lambda_DNA-bd_dom_sf"/>
</dbReference>
<dbReference type="EMBL" id="BBMZ01000009">
    <property type="protein sequence ID" value="GAL58132.1"/>
    <property type="molecule type" value="Genomic_DNA"/>
</dbReference>
<organism evidence="7 8">
    <name type="scientific">Pseudescherichia vulneris NBRC 102420</name>
    <dbReference type="NCBI Taxonomy" id="1115515"/>
    <lineage>
        <taxon>Bacteria</taxon>
        <taxon>Pseudomonadati</taxon>
        <taxon>Pseudomonadota</taxon>
        <taxon>Gammaproteobacteria</taxon>
        <taxon>Enterobacterales</taxon>
        <taxon>Enterobacteriaceae</taxon>
        <taxon>Pseudescherichia</taxon>
    </lineage>
</organism>
<feature type="region of interest" description="Disordered" evidence="4">
    <location>
        <begin position="313"/>
        <end position="336"/>
    </location>
</feature>
<dbReference type="PANTHER" id="PTHR30146:SF67">
    <property type="entry name" value="HTH-TYPE TRANSCRIPTIONAL REGULATOR ASCG"/>
    <property type="match status" value="1"/>
</dbReference>
<keyword evidence="3" id="KW-0804">Transcription</keyword>
<dbReference type="AlphaFoldDB" id="A0A090VSL5"/>
<dbReference type="PRINTS" id="PR00036">
    <property type="entry name" value="HTHLACI"/>
</dbReference>
<gene>
    <name evidence="7" type="ORF">EV102420_09_01640</name>
</gene>
<evidence type="ECO:0000256" key="2">
    <source>
        <dbReference type="ARBA" id="ARBA00023125"/>
    </source>
</evidence>
<dbReference type="STRING" id="1115515.EV102420_09_01640"/>